<protein>
    <recommendedName>
        <fullName evidence="3">SHSP domain-containing protein</fullName>
    </recommendedName>
</protein>
<feature type="compositionally biased region" description="Basic residues" evidence="2">
    <location>
        <begin position="141"/>
        <end position="157"/>
    </location>
</feature>
<evidence type="ECO:0000256" key="1">
    <source>
        <dbReference type="PROSITE-ProRule" id="PRU00285"/>
    </source>
</evidence>
<dbReference type="Proteomes" id="UP000319257">
    <property type="component" value="Unassembled WGS sequence"/>
</dbReference>
<accession>A0A507B3N1</accession>
<dbReference type="CDD" id="cd06464">
    <property type="entry name" value="ACD_sHsps-like"/>
    <property type="match status" value="1"/>
</dbReference>
<comment type="similarity">
    <text evidence="1">Belongs to the small heat shock protein (HSP20) family.</text>
</comment>
<dbReference type="InterPro" id="IPR002068">
    <property type="entry name" value="A-crystallin/Hsp20_dom"/>
</dbReference>
<name>A0A507B3N1_9PEZI</name>
<dbReference type="OrthoDB" id="5511210at2759"/>
<dbReference type="AlphaFoldDB" id="A0A507B3N1"/>
<feature type="region of interest" description="Disordered" evidence="2">
    <location>
        <begin position="66"/>
        <end position="171"/>
    </location>
</feature>
<proteinExistence type="inferred from homology"/>
<dbReference type="InParanoid" id="A0A507B3N1"/>
<feature type="compositionally biased region" description="Low complexity" evidence="2">
    <location>
        <begin position="261"/>
        <end position="285"/>
    </location>
</feature>
<evidence type="ECO:0000259" key="3">
    <source>
        <dbReference type="PROSITE" id="PS01031"/>
    </source>
</evidence>
<feature type="domain" description="SHSP" evidence="3">
    <location>
        <begin position="289"/>
        <end position="426"/>
    </location>
</feature>
<gene>
    <name evidence="4" type="ORF">E0L32_001028</name>
</gene>
<feature type="region of interest" description="Disordered" evidence="2">
    <location>
        <begin position="28"/>
        <end position="48"/>
    </location>
</feature>
<sequence>MAWNGPPPQYGPHANAFWDFARAFDPSGRGFGGPGGGVDRTPGGGDPRNFFFGGGGPGGHPFFGSFGGPPPFGTFGGPWPPRQSNEESESENDETAARAVPSGTQQAATGEEDVSMNEKDGSPETVREGPTEGEHPAPPHHPGHHHPHGHHGRHHHGGPGPNRGCRGGRGGMRGQCRHAPYGGPGPHHAWPPVGGAWPLGGGAWPFGGGNGWFGGGGGGRGGGRRGGRGGAWDFDPVIQALASHPYAQNLRDYIDRASQRAAAAAENSNTNNEESGTSGAEGAGAVDDDDIETFTPPVDTFRTSEGGWVLHFALPGAKKEDVGVHWDADRGTLTVSGVVYRPGSEEFLRGLVAGERSVGVFRREVRLPPPEKEEVVVAYREKEKKEGEKDEVDGEGITARMEDGVLLVRVPTVEREWTEVRKVDIL</sequence>
<evidence type="ECO:0000313" key="5">
    <source>
        <dbReference type="Proteomes" id="UP000319257"/>
    </source>
</evidence>
<feature type="compositionally biased region" description="Gly residues" evidence="2">
    <location>
        <begin position="29"/>
        <end position="48"/>
    </location>
</feature>
<feature type="compositionally biased region" description="Gly residues" evidence="2">
    <location>
        <begin position="158"/>
        <end position="171"/>
    </location>
</feature>
<feature type="region of interest" description="Disordered" evidence="2">
    <location>
        <begin position="261"/>
        <end position="299"/>
    </location>
</feature>
<feature type="compositionally biased region" description="Basic and acidic residues" evidence="2">
    <location>
        <begin position="116"/>
        <end position="137"/>
    </location>
</feature>
<dbReference type="GeneID" id="41968475"/>
<dbReference type="PROSITE" id="PS01031">
    <property type="entry name" value="SHSP"/>
    <property type="match status" value="1"/>
</dbReference>
<reference evidence="4 5" key="1">
    <citation type="submission" date="2019-06" db="EMBL/GenBank/DDBJ databases">
        <title>Draft genome sequence of the filamentous fungus Phialemoniopsis curvata isolated from diesel fuel.</title>
        <authorList>
            <person name="Varaljay V.A."/>
            <person name="Lyon W.J."/>
            <person name="Crouch A.L."/>
            <person name="Drake C.E."/>
            <person name="Hollomon J.M."/>
            <person name="Nadeau L.J."/>
            <person name="Nunn H.S."/>
            <person name="Stevenson B.S."/>
            <person name="Bojanowski C.L."/>
            <person name="Crookes-Goodson W.J."/>
        </authorList>
    </citation>
    <scope>NUCLEOTIDE SEQUENCE [LARGE SCALE GENOMIC DNA]</scope>
    <source>
        <strain evidence="4 5">D216</strain>
    </source>
</reference>
<dbReference type="STRING" id="1093900.A0A507B3N1"/>
<dbReference type="SUPFAM" id="SSF49764">
    <property type="entry name" value="HSP20-like chaperones"/>
    <property type="match status" value="1"/>
</dbReference>
<dbReference type="RefSeq" id="XP_030992921.1">
    <property type="nucleotide sequence ID" value="XM_031132929.1"/>
</dbReference>
<dbReference type="Gene3D" id="2.60.40.790">
    <property type="match status" value="1"/>
</dbReference>
<comment type="caution">
    <text evidence="4">The sequence shown here is derived from an EMBL/GenBank/DDBJ whole genome shotgun (WGS) entry which is preliminary data.</text>
</comment>
<dbReference type="InterPro" id="IPR008978">
    <property type="entry name" value="HSP20-like_chaperone"/>
</dbReference>
<keyword evidence="5" id="KW-1185">Reference proteome</keyword>
<dbReference type="EMBL" id="SKBQ01000004">
    <property type="protein sequence ID" value="TPX11210.1"/>
    <property type="molecule type" value="Genomic_DNA"/>
</dbReference>
<evidence type="ECO:0000256" key="2">
    <source>
        <dbReference type="SAM" id="MobiDB-lite"/>
    </source>
</evidence>
<evidence type="ECO:0000313" key="4">
    <source>
        <dbReference type="EMBL" id="TPX11210.1"/>
    </source>
</evidence>
<organism evidence="4 5">
    <name type="scientific">Thyridium curvatum</name>
    <dbReference type="NCBI Taxonomy" id="1093900"/>
    <lineage>
        <taxon>Eukaryota</taxon>
        <taxon>Fungi</taxon>
        <taxon>Dikarya</taxon>
        <taxon>Ascomycota</taxon>
        <taxon>Pezizomycotina</taxon>
        <taxon>Sordariomycetes</taxon>
        <taxon>Sordariomycetidae</taxon>
        <taxon>Thyridiales</taxon>
        <taxon>Thyridiaceae</taxon>
        <taxon>Thyridium</taxon>
    </lineage>
</organism>